<accession>A0ABD2A7W7</accession>
<gene>
    <name evidence="1" type="ORF">V1478_014404</name>
</gene>
<evidence type="ECO:0000313" key="2">
    <source>
        <dbReference type="Proteomes" id="UP001607302"/>
    </source>
</evidence>
<evidence type="ECO:0000313" key="1">
    <source>
        <dbReference type="EMBL" id="KAL2716728.1"/>
    </source>
</evidence>
<organism evidence="1 2">
    <name type="scientific">Vespula squamosa</name>
    <name type="common">Southern yellow jacket</name>
    <name type="synonym">Wasp</name>
    <dbReference type="NCBI Taxonomy" id="30214"/>
    <lineage>
        <taxon>Eukaryota</taxon>
        <taxon>Metazoa</taxon>
        <taxon>Ecdysozoa</taxon>
        <taxon>Arthropoda</taxon>
        <taxon>Hexapoda</taxon>
        <taxon>Insecta</taxon>
        <taxon>Pterygota</taxon>
        <taxon>Neoptera</taxon>
        <taxon>Endopterygota</taxon>
        <taxon>Hymenoptera</taxon>
        <taxon>Apocrita</taxon>
        <taxon>Aculeata</taxon>
        <taxon>Vespoidea</taxon>
        <taxon>Vespidae</taxon>
        <taxon>Vespinae</taxon>
        <taxon>Vespula</taxon>
    </lineage>
</organism>
<protein>
    <submittedName>
        <fullName evidence="1">Uncharacterized protein</fullName>
    </submittedName>
</protein>
<dbReference type="Proteomes" id="UP001607302">
    <property type="component" value="Unassembled WGS sequence"/>
</dbReference>
<sequence length="74" mass="8505">MGKLKCKDEEHQIDKNYTMILIILIALICRQSINRFIAEIFSVNYHFIIQVITSVIGTECQGVFVVDNDKIEGM</sequence>
<proteinExistence type="predicted"/>
<dbReference type="EMBL" id="JAUDFV010000154">
    <property type="protein sequence ID" value="KAL2716728.1"/>
    <property type="molecule type" value="Genomic_DNA"/>
</dbReference>
<reference evidence="1 2" key="1">
    <citation type="journal article" date="2024" name="Ann. Entomol. Soc. Am.">
        <title>Genomic analyses of the southern and eastern yellowjacket wasps (Hymenoptera: Vespidae) reveal evolutionary signatures of social life.</title>
        <authorList>
            <person name="Catto M.A."/>
            <person name="Caine P.B."/>
            <person name="Orr S.E."/>
            <person name="Hunt B.G."/>
            <person name="Goodisman M.A.D."/>
        </authorList>
    </citation>
    <scope>NUCLEOTIDE SEQUENCE [LARGE SCALE GENOMIC DNA]</scope>
    <source>
        <strain evidence="1">233</strain>
        <tissue evidence="1">Head and thorax</tissue>
    </source>
</reference>
<comment type="caution">
    <text evidence="1">The sequence shown here is derived from an EMBL/GenBank/DDBJ whole genome shotgun (WGS) entry which is preliminary data.</text>
</comment>
<keyword evidence="2" id="KW-1185">Reference proteome</keyword>
<dbReference type="AlphaFoldDB" id="A0ABD2A7W7"/>
<name>A0ABD2A7W7_VESSQ</name>